<keyword evidence="2" id="KW-0677">Repeat</keyword>
<dbReference type="Pfam" id="PF13837">
    <property type="entry name" value="Myb_DNA-bind_4"/>
    <property type="match status" value="2"/>
</dbReference>
<keyword evidence="3" id="KW-0805">Transcription regulation</keyword>
<feature type="region of interest" description="Disordered" evidence="7">
    <location>
        <begin position="384"/>
        <end position="460"/>
    </location>
</feature>
<feature type="compositionally biased region" description="Pro residues" evidence="7">
    <location>
        <begin position="36"/>
        <end position="48"/>
    </location>
</feature>
<feature type="compositionally biased region" description="Basic and acidic residues" evidence="7">
    <location>
        <begin position="235"/>
        <end position="249"/>
    </location>
</feature>
<evidence type="ECO:0000256" key="4">
    <source>
        <dbReference type="ARBA" id="ARBA00023125"/>
    </source>
</evidence>
<evidence type="ECO:0000256" key="2">
    <source>
        <dbReference type="ARBA" id="ARBA00022737"/>
    </source>
</evidence>
<proteinExistence type="predicted"/>
<keyword evidence="4 9" id="KW-0238">DNA-binding</keyword>
<dbReference type="CDD" id="cd12203">
    <property type="entry name" value="GT1"/>
    <property type="match status" value="1"/>
</dbReference>
<feature type="compositionally biased region" description="Polar residues" evidence="7">
    <location>
        <begin position="415"/>
        <end position="457"/>
    </location>
</feature>
<keyword evidence="10" id="KW-1185">Reference proteome</keyword>
<evidence type="ECO:0000313" key="10">
    <source>
        <dbReference type="Proteomes" id="UP001370490"/>
    </source>
</evidence>
<dbReference type="SMART" id="SM00717">
    <property type="entry name" value="SANT"/>
    <property type="match status" value="2"/>
</dbReference>
<gene>
    <name evidence="9" type="ORF">RJ641_023510</name>
</gene>
<reference evidence="9 10" key="1">
    <citation type="submission" date="2023-12" db="EMBL/GenBank/DDBJ databases">
        <title>A high-quality genome assembly for Dillenia turbinata (Dilleniales).</title>
        <authorList>
            <person name="Chanderbali A."/>
        </authorList>
    </citation>
    <scope>NUCLEOTIDE SEQUENCE [LARGE SCALE GENOMIC DNA]</scope>
    <source>
        <strain evidence="9">LSX21</strain>
        <tissue evidence="9">Leaf</tissue>
    </source>
</reference>
<evidence type="ECO:0000256" key="7">
    <source>
        <dbReference type="SAM" id="MobiDB-lite"/>
    </source>
</evidence>
<dbReference type="PROSITE" id="PS50090">
    <property type="entry name" value="MYB_LIKE"/>
    <property type="match status" value="2"/>
</dbReference>
<dbReference type="Proteomes" id="UP001370490">
    <property type="component" value="Unassembled WGS sequence"/>
</dbReference>
<evidence type="ECO:0000256" key="6">
    <source>
        <dbReference type="ARBA" id="ARBA00023242"/>
    </source>
</evidence>
<dbReference type="GO" id="GO:0003677">
    <property type="term" value="F:DNA binding"/>
    <property type="evidence" value="ECO:0007669"/>
    <property type="project" value="UniProtKB-KW"/>
</dbReference>
<feature type="region of interest" description="Disordered" evidence="7">
    <location>
        <begin position="205"/>
        <end position="266"/>
    </location>
</feature>
<feature type="region of interest" description="Disordered" evidence="7">
    <location>
        <begin position="589"/>
        <end position="624"/>
    </location>
</feature>
<evidence type="ECO:0000313" key="9">
    <source>
        <dbReference type="EMBL" id="KAK6911417.1"/>
    </source>
</evidence>
<dbReference type="Gene3D" id="1.10.10.60">
    <property type="entry name" value="Homeodomain-like"/>
    <property type="match status" value="2"/>
</dbReference>
<name>A0AAN8YSU3_9MAGN</name>
<feature type="compositionally biased region" description="Low complexity" evidence="7">
    <location>
        <begin position="384"/>
        <end position="393"/>
    </location>
</feature>
<feature type="domain" description="Myb-like" evidence="8">
    <location>
        <begin position="117"/>
        <end position="169"/>
    </location>
</feature>
<evidence type="ECO:0000259" key="8">
    <source>
        <dbReference type="PROSITE" id="PS50090"/>
    </source>
</evidence>
<feature type="domain" description="Myb-like" evidence="8">
    <location>
        <begin position="471"/>
        <end position="540"/>
    </location>
</feature>
<accession>A0AAN8YSU3</accession>
<sequence length="624" mass="71434">MFDEVPPEQLFHQFIASRTTSLPLPLNFSLHGSSPLPQPPPQPLPPPKTTTTIFQGFDPFSSSHQTLQPISFNLHQLHQHTTPTLKDHEDKGIKSNNFVSTNLELDRERSILGNIDPWSSDEVLALLRIRSSMENWYPDFTWEHVSRKLTEIGFKRSAENCKEKFEEESRCLNSINYNKNYRFFSELEEVYQSENPQILQAQNEKNQNWERPPNEDHQVDQQEDKAMDQEQSAEDASRNEKRSGVENKEMAVVASAEERSKEKKRKREEKFEMLKGFCQDIVKKMINQQEELHNKLLEDMLKRDEEKWAREEAWKKQEMDRISKELEIRAHEQAIAGDRQATIIELLKKFTSSSSSLSTSDEKQNLLGVMNQSDKNLLLNNLPTNNSTSSTSLVPAQNSTTIVPHEKTQDKIIAPSSSTILLPHKTQTSRPSQTTPISQNPTSPISTKNPKTPQNPNYAKLNIEGEDHGRRWPREEVLSLINLRCSLYNNNNGGGGSQEENSKEATTTKAPLWERISQGMLELGYNRSAKRCKEKWENINKYFRKTKDVNKKRSVDSRTCPYFHQLSNLYNQGTLNIAHCSSSERQANNNICSTSSPENHKNSQPETSLKSSQNGSTSADVHAC</sequence>
<comment type="subcellular location">
    <subcellularLocation>
        <location evidence="1">Nucleus</location>
    </subcellularLocation>
</comment>
<dbReference type="AlphaFoldDB" id="A0AAN8YSU3"/>
<evidence type="ECO:0000256" key="3">
    <source>
        <dbReference type="ARBA" id="ARBA00023015"/>
    </source>
</evidence>
<dbReference type="FunFam" id="1.10.10.60:FF:000061">
    <property type="entry name" value="Trihelix transcription factor GT-2"/>
    <property type="match status" value="1"/>
</dbReference>
<evidence type="ECO:0000256" key="5">
    <source>
        <dbReference type="ARBA" id="ARBA00023163"/>
    </source>
</evidence>
<dbReference type="PANTHER" id="PTHR21654">
    <property type="entry name" value="FI21293P1"/>
    <property type="match status" value="1"/>
</dbReference>
<organism evidence="9 10">
    <name type="scientific">Dillenia turbinata</name>
    <dbReference type="NCBI Taxonomy" id="194707"/>
    <lineage>
        <taxon>Eukaryota</taxon>
        <taxon>Viridiplantae</taxon>
        <taxon>Streptophyta</taxon>
        <taxon>Embryophyta</taxon>
        <taxon>Tracheophyta</taxon>
        <taxon>Spermatophyta</taxon>
        <taxon>Magnoliopsida</taxon>
        <taxon>eudicotyledons</taxon>
        <taxon>Gunneridae</taxon>
        <taxon>Pentapetalae</taxon>
        <taxon>Dilleniales</taxon>
        <taxon>Dilleniaceae</taxon>
        <taxon>Dillenia</taxon>
    </lineage>
</organism>
<protein>
    <submittedName>
        <fullName evidence="9">Myb/SANT-like DNA-binding domain 4</fullName>
    </submittedName>
</protein>
<dbReference type="PANTHER" id="PTHR21654:SF61">
    <property type="entry name" value="TRIHELIX TRANSCRIPTION FACTOR GTL2"/>
    <property type="match status" value="1"/>
</dbReference>
<dbReference type="InterPro" id="IPR001005">
    <property type="entry name" value="SANT/Myb"/>
</dbReference>
<keyword evidence="5" id="KW-0804">Transcription</keyword>
<dbReference type="GO" id="GO:0005634">
    <property type="term" value="C:nucleus"/>
    <property type="evidence" value="ECO:0007669"/>
    <property type="project" value="UniProtKB-SubCell"/>
</dbReference>
<feature type="region of interest" description="Disordered" evidence="7">
    <location>
        <begin position="29"/>
        <end position="48"/>
    </location>
</feature>
<dbReference type="GO" id="GO:0006355">
    <property type="term" value="P:regulation of DNA-templated transcription"/>
    <property type="evidence" value="ECO:0007669"/>
    <property type="project" value="UniProtKB-ARBA"/>
</dbReference>
<keyword evidence="6" id="KW-0539">Nucleus</keyword>
<feature type="compositionally biased region" description="Basic and acidic residues" evidence="7">
    <location>
        <begin position="212"/>
        <end position="228"/>
    </location>
</feature>
<comment type="caution">
    <text evidence="9">The sequence shown here is derived from an EMBL/GenBank/DDBJ whole genome shotgun (WGS) entry which is preliminary data.</text>
</comment>
<dbReference type="EMBL" id="JBAMMX010000028">
    <property type="protein sequence ID" value="KAK6911417.1"/>
    <property type="molecule type" value="Genomic_DNA"/>
</dbReference>
<feature type="compositionally biased region" description="Polar residues" evidence="7">
    <location>
        <begin position="604"/>
        <end position="624"/>
    </location>
</feature>
<evidence type="ECO:0000256" key="1">
    <source>
        <dbReference type="ARBA" id="ARBA00004123"/>
    </source>
</evidence>
<dbReference type="InterPro" id="IPR044822">
    <property type="entry name" value="Myb_DNA-bind_4"/>
</dbReference>